<name>A0ABV5ISX1_9ACTN</name>
<proteinExistence type="inferred from homology"/>
<feature type="signal peptide" evidence="3">
    <location>
        <begin position="1"/>
        <end position="24"/>
    </location>
</feature>
<comment type="similarity">
    <text evidence="1">Belongs to the bacterial solute-binding protein 1 family.</text>
</comment>
<reference evidence="4 5" key="1">
    <citation type="submission" date="2024-09" db="EMBL/GenBank/DDBJ databases">
        <authorList>
            <person name="Sun Q."/>
            <person name="Mori K."/>
        </authorList>
    </citation>
    <scope>NUCLEOTIDE SEQUENCE [LARGE SCALE GENOMIC DNA]</scope>
    <source>
        <strain evidence="4 5">CCM 3426</strain>
    </source>
</reference>
<evidence type="ECO:0000256" key="1">
    <source>
        <dbReference type="ARBA" id="ARBA00008520"/>
    </source>
</evidence>
<dbReference type="PROSITE" id="PS51257">
    <property type="entry name" value="PROKAR_LIPOPROTEIN"/>
    <property type="match status" value="1"/>
</dbReference>
<evidence type="ECO:0000256" key="2">
    <source>
        <dbReference type="ARBA" id="ARBA00022448"/>
    </source>
</evidence>
<protein>
    <submittedName>
        <fullName evidence="4">ABC transporter substrate-binding protein</fullName>
    </submittedName>
</protein>
<dbReference type="Proteomes" id="UP001589647">
    <property type="component" value="Unassembled WGS sequence"/>
</dbReference>
<keyword evidence="2" id="KW-0813">Transport</keyword>
<dbReference type="SUPFAM" id="SSF53850">
    <property type="entry name" value="Periplasmic binding protein-like II"/>
    <property type="match status" value="1"/>
</dbReference>
<dbReference type="Pfam" id="PF13416">
    <property type="entry name" value="SBP_bac_8"/>
    <property type="match status" value="1"/>
</dbReference>
<comment type="caution">
    <text evidence="4">The sequence shown here is derived from an EMBL/GenBank/DDBJ whole genome shotgun (WGS) entry which is preliminary data.</text>
</comment>
<dbReference type="EMBL" id="JBHMEI010000063">
    <property type="protein sequence ID" value="MFB9207664.1"/>
    <property type="molecule type" value="Genomic_DNA"/>
</dbReference>
<sequence length="435" mass="45554">MYVPRGTRLRTTAAVAVAAALALSACTVGDGNVTKASGGGSAVTLTFLTFENPNLTSEYWDAAIARASAKVPGVTIKKLVGTNSTAYLQQLYASGQAPDIMTSISPDGFAQKGELAAWSADEMKNFIDPHAGAIKGQTYALSFNVQPIPLVYYNKDDFAKAGITAAPKTYAAFLDACAKLKAAGITPLEIGGGGKDTWAAAFGFGAIVSSDMLTKTPDWFSKRAAGTVKFADPDFVAAAQKAADLSKKGYIDTAGLSRSYSDVEQAFRDKKAAMYPMGSWFSASLDKNKPSFDVGVFGWPSDAGQNVVPVVTGGGLMVNSKAKDVGLAKKWALAFAEDKTNLDNSVLADGLIIGIKGYTPPANVGAMYTQTLDIYQKAQQSGQTAPAWMNTAGDGSLPPGFSDQLNAAIVDLITGRKSPQAFAAYLDQRYAAATR</sequence>
<organism evidence="4 5">
    <name type="scientific">Nonomuraea spiralis</name>
    <dbReference type="NCBI Taxonomy" id="46182"/>
    <lineage>
        <taxon>Bacteria</taxon>
        <taxon>Bacillati</taxon>
        <taxon>Actinomycetota</taxon>
        <taxon>Actinomycetes</taxon>
        <taxon>Streptosporangiales</taxon>
        <taxon>Streptosporangiaceae</taxon>
        <taxon>Nonomuraea</taxon>
    </lineage>
</organism>
<dbReference type="PANTHER" id="PTHR43649">
    <property type="entry name" value="ARABINOSE-BINDING PROTEIN-RELATED"/>
    <property type="match status" value="1"/>
</dbReference>
<feature type="chain" id="PRO_5046594134" evidence="3">
    <location>
        <begin position="25"/>
        <end position="435"/>
    </location>
</feature>
<evidence type="ECO:0000313" key="5">
    <source>
        <dbReference type="Proteomes" id="UP001589647"/>
    </source>
</evidence>
<gene>
    <name evidence="4" type="ORF">ACFFV7_41235</name>
</gene>
<accession>A0ABV5ISX1</accession>
<keyword evidence="3" id="KW-0732">Signal</keyword>
<dbReference type="RefSeq" id="WP_189651283.1">
    <property type="nucleotide sequence ID" value="NZ_BMRC01000018.1"/>
</dbReference>
<dbReference type="Gene3D" id="3.40.190.10">
    <property type="entry name" value="Periplasmic binding protein-like II"/>
    <property type="match status" value="2"/>
</dbReference>
<evidence type="ECO:0000256" key="3">
    <source>
        <dbReference type="SAM" id="SignalP"/>
    </source>
</evidence>
<evidence type="ECO:0000313" key="4">
    <source>
        <dbReference type="EMBL" id="MFB9207664.1"/>
    </source>
</evidence>
<dbReference type="PANTHER" id="PTHR43649:SF29">
    <property type="entry name" value="OSMOPROTECTIVE COMPOUNDS-BINDING PROTEIN GGTB"/>
    <property type="match status" value="1"/>
</dbReference>
<dbReference type="InterPro" id="IPR050490">
    <property type="entry name" value="Bact_solute-bd_prot1"/>
</dbReference>
<keyword evidence="5" id="KW-1185">Reference proteome</keyword>
<dbReference type="InterPro" id="IPR006059">
    <property type="entry name" value="SBP"/>
</dbReference>